<dbReference type="GO" id="GO:0004029">
    <property type="term" value="F:aldehyde dehydrogenase (NAD+) activity"/>
    <property type="evidence" value="ECO:0007669"/>
    <property type="project" value="UniProtKB-EC"/>
</dbReference>
<accession>A0A5K7X2P4</accession>
<evidence type="ECO:0000313" key="2">
    <source>
        <dbReference type="Proteomes" id="UP000326837"/>
    </source>
</evidence>
<keyword evidence="2" id="KW-1185">Reference proteome</keyword>
<dbReference type="EMBL" id="AP021861">
    <property type="protein sequence ID" value="BBO30924.1"/>
    <property type="molecule type" value="Genomic_DNA"/>
</dbReference>
<name>A0A5K7X2P4_9BACT</name>
<dbReference type="Proteomes" id="UP000326837">
    <property type="component" value="Chromosome"/>
</dbReference>
<sequence>MSVEEVNLNGSAASERAESPLAHFLTAAWRNAQLSIDRHHEHFEALAEIDVIFNILTAFSDESRERVARSMLIQTHGALRAASLLALSGQVAESYSLMRTALRAAMHGVFMAGDEERQRIWLARVDDDRSADLKRTTFANGLMVRHLRQLDAATAGIYERLHHRTIDRGLHANCHGGGSENDAGSSAESGCDDFALDDEVQRSALRSVAQIGICTLSMFYYVYGDLFRKHKLDDRLAKLRHGH</sequence>
<protein>
    <submittedName>
        <fullName evidence="1">Aldehyde dehydrogenase</fullName>
        <ecNumber evidence="1">1.2.1.3</ecNumber>
    </submittedName>
</protein>
<keyword evidence="1" id="KW-0560">Oxidoreductase</keyword>
<proteinExistence type="predicted"/>
<dbReference type="EC" id="1.2.1.3" evidence="1"/>
<reference evidence="2" key="1">
    <citation type="submission" date="2019-10" db="EMBL/GenBank/DDBJ databases">
        <title>Lacipirellula parvula gen. nov., sp. nov., representing a lineage of planctomycetes widespread in freshwater anoxic habitats, and description of the family Lacipirellulaceae.</title>
        <authorList>
            <person name="Dedysh S.N."/>
            <person name="Kulichevskaya I.S."/>
            <person name="Beletsky A.V."/>
            <person name="Rakitin A.L."/>
            <person name="Mardanov A.V."/>
            <person name="Ivanova A.A."/>
            <person name="Saltykova V.X."/>
            <person name="Rijpstra W.I.C."/>
            <person name="Sinninghe Damste J.S."/>
            <person name="Ravin N.V."/>
        </authorList>
    </citation>
    <scope>NUCLEOTIDE SEQUENCE [LARGE SCALE GENOMIC DNA]</scope>
    <source>
        <strain evidence="2">PX69</strain>
    </source>
</reference>
<dbReference type="RefSeq" id="WP_152097169.1">
    <property type="nucleotide sequence ID" value="NZ_AP021861.1"/>
</dbReference>
<gene>
    <name evidence="1" type="ORF">PLANPX_0536</name>
</gene>
<dbReference type="AlphaFoldDB" id="A0A5K7X2P4"/>
<evidence type="ECO:0000313" key="1">
    <source>
        <dbReference type="EMBL" id="BBO30924.1"/>
    </source>
</evidence>
<organism evidence="1 2">
    <name type="scientific">Lacipirellula parvula</name>
    <dbReference type="NCBI Taxonomy" id="2650471"/>
    <lineage>
        <taxon>Bacteria</taxon>
        <taxon>Pseudomonadati</taxon>
        <taxon>Planctomycetota</taxon>
        <taxon>Planctomycetia</taxon>
        <taxon>Pirellulales</taxon>
        <taxon>Lacipirellulaceae</taxon>
        <taxon>Lacipirellula</taxon>
    </lineage>
</organism>
<dbReference type="KEGG" id="lpav:PLANPX_0536"/>